<evidence type="ECO:0000256" key="1">
    <source>
        <dbReference type="SAM" id="Phobius"/>
    </source>
</evidence>
<protein>
    <submittedName>
        <fullName evidence="2">Uncharacterized protein</fullName>
    </submittedName>
</protein>
<comment type="caution">
    <text evidence="2">The sequence shown here is derived from an EMBL/GenBank/DDBJ whole genome shotgun (WGS) entry which is preliminary data.</text>
</comment>
<keyword evidence="1" id="KW-0812">Transmembrane</keyword>
<keyword evidence="1" id="KW-1133">Transmembrane helix</keyword>
<name>A0A645GHH1_9ZZZZ</name>
<evidence type="ECO:0000313" key="2">
    <source>
        <dbReference type="EMBL" id="MPN26421.1"/>
    </source>
</evidence>
<accession>A0A645GHH1</accession>
<dbReference type="EMBL" id="VSSQ01075938">
    <property type="protein sequence ID" value="MPN26421.1"/>
    <property type="molecule type" value="Genomic_DNA"/>
</dbReference>
<keyword evidence="1" id="KW-0472">Membrane</keyword>
<proteinExistence type="predicted"/>
<organism evidence="2">
    <name type="scientific">bioreactor metagenome</name>
    <dbReference type="NCBI Taxonomy" id="1076179"/>
    <lineage>
        <taxon>unclassified sequences</taxon>
        <taxon>metagenomes</taxon>
        <taxon>ecological metagenomes</taxon>
    </lineage>
</organism>
<feature type="transmembrane region" description="Helical" evidence="1">
    <location>
        <begin position="24"/>
        <end position="44"/>
    </location>
</feature>
<sequence length="50" mass="5451">MGTLIGHFVRCVVTSGTNPKHHPLIIAIPIIDAVLSMFLTRMIISFMGIS</sequence>
<dbReference type="AlphaFoldDB" id="A0A645GHH1"/>
<reference evidence="2" key="1">
    <citation type="submission" date="2019-08" db="EMBL/GenBank/DDBJ databases">
        <authorList>
            <person name="Kucharzyk K."/>
            <person name="Murdoch R.W."/>
            <person name="Higgins S."/>
            <person name="Loffler F."/>
        </authorList>
    </citation>
    <scope>NUCLEOTIDE SEQUENCE</scope>
</reference>
<gene>
    <name evidence="2" type="ORF">SDC9_173845</name>
</gene>